<protein>
    <submittedName>
        <fullName evidence="2">Uncharacterized protein</fullName>
    </submittedName>
</protein>
<proteinExistence type="predicted"/>
<name>A0AA35YWW1_LACSI</name>
<evidence type="ECO:0000256" key="1">
    <source>
        <dbReference type="SAM" id="MobiDB-lite"/>
    </source>
</evidence>
<sequence length="143" mass="16264">MLEKGENSQGSYNQQRDNSQGSNDHQMVDAITPSLPKMFESSRDDNQKEIVAAKQESHIPDADATNDDQPIPKTSDHSETNDYEGFLDMGFMTLDTIPFSIVYPDSYFEGEIPQGTHNDIKYKEEQVNPRKRKDSFSRVSQGR</sequence>
<keyword evidence="3" id="KW-1185">Reference proteome</keyword>
<organism evidence="2 3">
    <name type="scientific">Lactuca saligna</name>
    <name type="common">Willowleaf lettuce</name>
    <dbReference type="NCBI Taxonomy" id="75948"/>
    <lineage>
        <taxon>Eukaryota</taxon>
        <taxon>Viridiplantae</taxon>
        <taxon>Streptophyta</taxon>
        <taxon>Embryophyta</taxon>
        <taxon>Tracheophyta</taxon>
        <taxon>Spermatophyta</taxon>
        <taxon>Magnoliopsida</taxon>
        <taxon>eudicotyledons</taxon>
        <taxon>Gunneridae</taxon>
        <taxon>Pentapetalae</taxon>
        <taxon>asterids</taxon>
        <taxon>campanulids</taxon>
        <taxon>Asterales</taxon>
        <taxon>Asteraceae</taxon>
        <taxon>Cichorioideae</taxon>
        <taxon>Cichorieae</taxon>
        <taxon>Lactucinae</taxon>
        <taxon>Lactuca</taxon>
    </lineage>
</organism>
<gene>
    <name evidence="2" type="ORF">LSALG_LOCUS21114</name>
</gene>
<feature type="region of interest" description="Disordered" evidence="1">
    <location>
        <begin position="112"/>
        <end position="143"/>
    </location>
</feature>
<feature type="region of interest" description="Disordered" evidence="1">
    <location>
        <begin position="1"/>
        <end position="82"/>
    </location>
</feature>
<evidence type="ECO:0000313" key="3">
    <source>
        <dbReference type="Proteomes" id="UP001177003"/>
    </source>
</evidence>
<accession>A0AA35YWW1</accession>
<dbReference type="AlphaFoldDB" id="A0AA35YWW1"/>
<evidence type="ECO:0000313" key="2">
    <source>
        <dbReference type="EMBL" id="CAI9281417.1"/>
    </source>
</evidence>
<reference evidence="2" key="1">
    <citation type="submission" date="2023-04" db="EMBL/GenBank/DDBJ databases">
        <authorList>
            <person name="Vijverberg K."/>
            <person name="Xiong W."/>
            <person name="Schranz E."/>
        </authorList>
    </citation>
    <scope>NUCLEOTIDE SEQUENCE</scope>
</reference>
<feature type="compositionally biased region" description="Polar residues" evidence="1">
    <location>
        <begin position="7"/>
        <end position="25"/>
    </location>
</feature>
<dbReference type="Proteomes" id="UP001177003">
    <property type="component" value="Chromosome 4"/>
</dbReference>
<dbReference type="EMBL" id="OX465080">
    <property type="protein sequence ID" value="CAI9281417.1"/>
    <property type="molecule type" value="Genomic_DNA"/>
</dbReference>
<feature type="compositionally biased region" description="Basic and acidic residues" evidence="1">
    <location>
        <begin position="118"/>
        <end position="128"/>
    </location>
</feature>